<protein>
    <recommendedName>
        <fullName evidence="3">PTB domain-containing engulfment adapter protein 1</fullName>
    </recommendedName>
</protein>
<accession>A0AAV7E4P9</accession>
<keyword evidence="2" id="KW-1185">Reference proteome</keyword>
<evidence type="ECO:0008006" key="3">
    <source>
        <dbReference type="Google" id="ProtNLM"/>
    </source>
</evidence>
<sequence>MASVFVAAPKSPLQSRDEVYVAALPLRATRGPGQMLMSAAYSLNIWELQHYMVVIRTKAPQAQVFVFDFQPEDPENIFVALAALCRRQVPGVVLVRRLPKLPKTRCWFIGLSSADAVAQANEFNKCWKTELRIGVHDCRDYTGELVQHLTGEQKVLERLRSSSS</sequence>
<dbReference type="PANTHER" id="PTHR36342">
    <property type="entry name" value="PTB DOMAIN ENGULFMENT ADAPTER"/>
    <property type="match status" value="1"/>
</dbReference>
<comment type="caution">
    <text evidence="1">The sequence shown here is derived from an EMBL/GenBank/DDBJ whole genome shotgun (WGS) entry which is preliminary data.</text>
</comment>
<dbReference type="AlphaFoldDB" id="A0AAV7E4P9"/>
<dbReference type="Proteomes" id="UP000825729">
    <property type="component" value="Unassembled WGS sequence"/>
</dbReference>
<reference evidence="1 2" key="1">
    <citation type="submission" date="2021-07" db="EMBL/GenBank/DDBJ databases">
        <title>The Aristolochia fimbriata genome: insights into angiosperm evolution, floral development and chemical biosynthesis.</title>
        <authorList>
            <person name="Jiao Y."/>
        </authorList>
    </citation>
    <scope>NUCLEOTIDE SEQUENCE [LARGE SCALE GENOMIC DNA]</scope>
    <source>
        <strain evidence="1">IBCAS-2021</strain>
        <tissue evidence="1">Leaf</tissue>
    </source>
</reference>
<gene>
    <name evidence="1" type="ORF">H6P81_014918</name>
</gene>
<organism evidence="1 2">
    <name type="scientific">Aristolochia fimbriata</name>
    <name type="common">White veined hardy Dutchman's pipe vine</name>
    <dbReference type="NCBI Taxonomy" id="158543"/>
    <lineage>
        <taxon>Eukaryota</taxon>
        <taxon>Viridiplantae</taxon>
        <taxon>Streptophyta</taxon>
        <taxon>Embryophyta</taxon>
        <taxon>Tracheophyta</taxon>
        <taxon>Spermatophyta</taxon>
        <taxon>Magnoliopsida</taxon>
        <taxon>Magnoliidae</taxon>
        <taxon>Piperales</taxon>
        <taxon>Aristolochiaceae</taxon>
        <taxon>Aristolochia</taxon>
    </lineage>
</organism>
<proteinExistence type="predicted"/>
<dbReference type="PANTHER" id="PTHR36342:SF1">
    <property type="entry name" value="PTB DOMAIN ENGULFMENT ADAPTER"/>
    <property type="match status" value="1"/>
</dbReference>
<name>A0AAV7E4P9_ARIFI</name>
<dbReference type="EMBL" id="JAINDJ010000006">
    <property type="protein sequence ID" value="KAG9443578.1"/>
    <property type="molecule type" value="Genomic_DNA"/>
</dbReference>
<evidence type="ECO:0000313" key="2">
    <source>
        <dbReference type="Proteomes" id="UP000825729"/>
    </source>
</evidence>
<evidence type="ECO:0000313" key="1">
    <source>
        <dbReference type="EMBL" id="KAG9443578.1"/>
    </source>
</evidence>